<dbReference type="EMBL" id="WAGX01000004">
    <property type="protein sequence ID" value="KAB1439705.1"/>
    <property type="molecule type" value="Genomic_DNA"/>
</dbReference>
<dbReference type="InterPro" id="IPR000160">
    <property type="entry name" value="GGDEF_dom"/>
</dbReference>
<dbReference type="CDD" id="cd01949">
    <property type="entry name" value="GGDEF"/>
    <property type="match status" value="1"/>
</dbReference>
<keyword evidence="4" id="KW-1185">Reference proteome</keyword>
<dbReference type="PANTHER" id="PTHR45138">
    <property type="entry name" value="REGULATORY COMPONENTS OF SENSORY TRANSDUCTION SYSTEM"/>
    <property type="match status" value="1"/>
</dbReference>
<evidence type="ECO:0000313" key="4">
    <source>
        <dbReference type="Proteomes" id="UP000461768"/>
    </source>
</evidence>
<feature type="transmembrane region" description="Helical" evidence="1">
    <location>
        <begin position="76"/>
        <end position="96"/>
    </location>
</feature>
<evidence type="ECO:0000259" key="2">
    <source>
        <dbReference type="PROSITE" id="PS50887"/>
    </source>
</evidence>
<dbReference type="Pfam" id="PF00990">
    <property type="entry name" value="GGDEF"/>
    <property type="match status" value="1"/>
</dbReference>
<feature type="transmembrane region" description="Helical" evidence="1">
    <location>
        <begin position="149"/>
        <end position="169"/>
    </location>
</feature>
<feature type="transmembrane region" description="Helical" evidence="1">
    <location>
        <begin position="126"/>
        <end position="143"/>
    </location>
</feature>
<feature type="transmembrane region" description="Helical" evidence="1">
    <location>
        <begin position="102"/>
        <end position="119"/>
    </location>
</feature>
<keyword evidence="1" id="KW-0472">Membrane</keyword>
<reference evidence="3 4" key="1">
    <citation type="submission" date="2019-09" db="EMBL/GenBank/DDBJ databases">
        <authorList>
            <person name="Valk L.C."/>
        </authorList>
    </citation>
    <scope>NUCLEOTIDE SEQUENCE [LARGE SCALE GENOMIC DNA]</scope>
    <source>
        <strain evidence="3">GalUA</strain>
    </source>
</reference>
<dbReference type="PANTHER" id="PTHR45138:SF9">
    <property type="entry name" value="DIGUANYLATE CYCLASE DGCM-RELATED"/>
    <property type="match status" value="1"/>
</dbReference>
<dbReference type="AlphaFoldDB" id="A0A7V7QM63"/>
<dbReference type="InterPro" id="IPR050469">
    <property type="entry name" value="Diguanylate_Cyclase"/>
</dbReference>
<feature type="domain" description="GGDEF" evidence="2">
    <location>
        <begin position="210"/>
        <end position="332"/>
    </location>
</feature>
<dbReference type="FunFam" id="3.30.70.270:FF:000001">
    <property type="entry name" value="Diguanylate cyclase domain protein"/>
    <property type="match status" value="1"/>
</dbReference>
<protein>
    <submittedName>
        <fullName evidence="3">GGDEF domain-containing protein</fullName>
    </submittedName>
</protein>
<evidence type="ECO:0000256" key="1">
    <source>
        <dbReference type="SAM" id="Phobius"/>
    </source>
</evidence>
<feature type="transmembrane region" description="Helical" evidence="1">
    <location>
        <begin position="21"/>
        <end position="44"/>
    </location>
</feature>
<dbReference type="GO" id="GO:0052621">
    <property type="term" value="F:diguanylate cyclase activity"/>
    <property type="evidence" value="ECO:0007669"/>
    <property type="project" value="TreeGrafter"/>
</dbReference>
<organism evidence="3 4">
    <name type="scientific">Candidatus Galacturonatibacter soehngenii</name>
    <dbReference type="NCBI Taxonomy" id="2307010"/>
    <lineage>
        <taxon>Bacteria</taxon>
        <taxon>Bacillati</taxon>
        <taxon>Bacillota</taxon>
        <taxon>Clostridia</taxon>
        <taxon>Lachnospirales</taxon>
        <taxon>Lachnospiraceae</taxon>
        <taxon>Candidatus Galacturonatibacter</taxon>
    </lineage>
</organism>
<evidence type="ECO:0000313" key="3">
    <source>
        <dbReference type="EMBL" id="KAB1439705.1"/>
    </source>
</evidence>
<dbReference type="InterPro" id="IPR043128">
    <property type="entry name" value="Rev_trsase/Diguanyl_cyclase"/>
</dbReference>
<sequence length="332" mass="38416">MKEEYKMKNKSSFVQKSHFKIYDAIIPMFRLITTVILMVLMIHYRKTTLNWNFSFIVVYLIYGMILLAFPKLRILIVWKYPIIIGLCETLMLSYGLSITGGFDSILYFSYIFIIVFFGIVHKVINLFIVTIFIGACYFGIAIFDGGLTFYAMFRLLFLFALAIFIGLIYGKTNDYSAKLLEQDQLTGLYNRQYFFSVLEDYIKDTSKEKKQFLLFMIDVNDFKKINDTFGHLEGDKILCDVAYLLKQEIGTSGIVARYGGDEFVILIADKNSIDATPIKEQLQDTIKEFFSNRISLSIGYASFPMNGTDSQVLFQLADEEMYKEKIKHKTTS</sequence>
<dbReference type="Gene3D" id="3.30.70.270">
    <property type="match status" value="1"/>
</dbReference>
<proteinExistence type="predicted"/>
<dbReference type="GO" id="GO:0005886">
    <property type="term" value="C:plasma membrane"/>
    <property type="evidence" value="ECO:0007669"/>
    <property type="project" value="TreeGrafter"/>
</dbReference>
<dbReference type="InterPro" id="IPR029787">
    <property type="entry name" value="Nucleotide_cyclase"/>
</dbReference>
<dbReference type="PROSITE" id="PS50887">
    <property type="entry name" value="GGDEF"/>
    <property type="match status" value="1"/>
</dbReference>
<dbReference type="GO" id="GO:1902201">
    <property type="term" value="P:negative regulation of bacterial-type flagellum-dependent cell motility"/>
    <property type="evidence" value="ECO:0007669"/>
    <property type="project" value="TreeGrafter"/>
</dbReference>
<gene>
    <name evidence="3" type="ORF">F7O84_04775</name>
</gene>
<dbReference type="SMART" id="SM00267">
    <property type="entry name" value="GGDEF"/>
    <property type="match status" value="1"/>
</dbReference>
<feature type="transmembrane region" description="Helical" evidence="1">
    <location>
        <begin position="50"/>
        <end position="69"/>
    </location>
</feature>
<name>A0A7V7QM63_9FIRM</name>
<accession>A0A7V7QM63</accession>
<reference evidence="3 4" key="2">
    <citation type="submission" date="2020-02" db="EMBL/GenBank/DDBJ databases">
        <title>Candidatus Galacturonibacter soehngenii shows hetero-acetogenic catabolism of galacturonic acid but lacks a canonical carbon monoxide dehydrogenase/acetyl-CoA synthase complex.</title>
        <authorList>
            <person name="Diender M."/>
            <person name="Stouten G.R."/>
            <person name="Petersen J.F."/>
            <person name="Nielsen P.H."/>
            <person name="Dueholm M.S."/>
            <person name="Pronk J.T."/>
            <person name="Van Loosdrecht M.C.M."/>
        </authorList>
    </citation>
    <scope>NUCLEOTIDE SEQUENCE [LARGE SCALE GENOMIC DNA]</scope>
    <source>
        <strain evidence="3">GalUA</strain>
    </source>
</reference>
<dbReference type="NCBIfam" id="TIGR00254">
    <property type="entry name" value="GGDEF"/>
    <property type="match status" value="1"/>
</dbReference>
<keyword evidence="1" id="KW-1133">Transmembrane helix</keyword>
<dbReference type="GO" id="GO:0043709">
    <property type="term" value="P:cell adhesion involved in single-species biofilm formation"/>
    <property type="evidence" value="ECO:0007669"/>
    <property type="project" value="TreeGrafter"/>
</dbReference>
<dbReference type="OrthoDB" id="9805474at2"/>
<comment type="caution">
    <text evidence="3">The sequence shown here is derived from an EMBL/GenBank/DDBJ whole genome shotgun (WGS) entry which is preliminary data.</text>
</comment>
<dbReference type="SUPFAM" id="SSF55073">
    <property type="entry name" value="Nucleotide cyclase"/>
    <property type="match status" value="1"/>
</dbReference>
<dbReference type="Proteomes" id="UP000461768">
    <property type="component" value="Unassembled WGS sequence"/>
</dbReference>
<keyword evidence="1" id="KW-0812">Transmembrane</keyword>